<sequence>MTLTKQQRLTAMATAVLIALCSCAGTAELPDSPASAAIDEPGVPKQLQARQIIVALPDRLRSDWPSITRDLQARHQLRPVGEFPLTSIGVQCLVFQVPVEQSVDAVLSQIKADPRVELAQRNQTFEGLQTGAATAYYELAYGAKLLRADLAHRVSTGRDVSVAVVDTGADTDHPNLRGRIVETATFVEGGEPSFRSDRHGTAIAGVIGARAGDSGIEGIAPDSRLTVLKSCWYSDPAASKARCSSWTLAKAVDYAITHRIKVLNLSLGGGVDDLLARLLATAERNGIVVVVATLDNPVDPGFPASLTTVIPAVACDVNGHVTTPHWPSIRFVAAAPGVEVVAPAPNAGYTLMSGSSLAAAHVTGVVALLLQQTPQATPDQVRAVLRATVRPTAGSAPAGVSRLGIVDACAALATQNPTLRCP</sequence>
<evidence type="ECO:0000256" key="3">
    <source>
        <dbReference type="ARBA" id="ARBA00022801"/>
    </source>
</evidence>
<evidence type="ECO:0000259" key="7">
    <source>
        <dbReference type="Pfam" id="PF00082"/>
    </source>
</evidence>
<dbReference type="Gene3D" id="3.40.50.200">
    <property type="entry name" value="Peptidase S8/S53 domain"/>
    <property type="match status" value="1"/>
</dbReference>
<keyword evidence="6" id="KW-0732">Signal</keyword>
<keyword evidence="9" id="KW-1185">Reference proteome</keyword>
<accession>W6M7R4</accession>
<name>W6M7R4_9GAMM</name>
<dbReference type="InterPro" id="IPR022398">
    <property type="entry name" value="Peptidase_S8_His-AS"/>
</dbReference>
<dbReference type="PRINTS" id="PR00723">
    <property type="entry name" value="SUBTILISIN"/>
</dbReference>
<organism evidence="8 9">
    <name type="scientific">Candidatus Competibacter denitrificans Run_A_D11</name>
    <dbReference type="NCBI Taxonomy" id="1400863"/>
    <lineage>
        <taxon>Bacteria</taxon>
        <taxon>Pseudomonadati</taxon>
        <taxon>Pseudomonadota</taxon>
        <taxon>Gammaproteobacteria</taxon>
        <taxon>Candidatus Competibacteraceae</taxon>
        <taxon>Candidatus Competibacter</taxon>
    </lineage>
</organism>
<reference evidence="8" key="2">
    <citation type="submission" date="2014-03" db="EMBL/GenBank/DDBJ databases">
        <title>Candidatus Competibacter-lineage genomes retrieved from metagenomes reveal functional metabolic diversity.</title>
        <authorList>
            <person name="McIlroy S.J."/>
            <person name="Albertsen M."/>
            <person name="Andresen E.K."/>
            <person name="Saunders A.M."/>
            <person name="Kristiansen R."/>
            <person name="Stokholm-Bjerregaard M."/>
            <person name="Nielsen K.L."/>
            <person name="Nielsen P.H."/>
        </authorList>
    </citation>
    <scope>NUCLEOTIDE SEQUENCE</scope>
    <source>
        <strain evidence="8">Run_A_D11</strain>
    </source>
</reference>
<evidence type="ECO:0000313" key="9">
    <source>
        <dbReference type="Proteomes" id="UP000035760"/>
    </source>
</evidence>
<dbReference type="STRING" id="1400863.BN873_770049"/>
<feature type="active site" description="Charge relay system" evidence="5">
    <location>
        <position position="356"/>
    </location>
</feature>
<dbReference type="InterPro" id="IPR050131">
    <property type="entry name" value="Peptidase_S8_subtilisin-like"/>
</dbReference>
<protein>
    <submittedName>
        <fullName evidence="8">Subtilisin</fullName>
        <ecNumber evidence="8">3.4.21.62</ecNumber>
    </submittedName>
</protein>
<proteinExistence type="inferred from homology"/>
<keyword evidence="2 5" id="KW-0645">Protease</keyword>
<dbReference type="Pfam" id="PF00082">
    <property type="entry name" value="Peptidase_S8"/>
    <property type="match status" value="1"/>
</dbReference>
<comment type="similarity">
    <text evidence="1 5">Belongs to the peptidase S8 family.</text>
</comment>
<dbReference type="GO" id="GO:0006508">
    <property type="term" value="P:proteolysis"/>
    <property type="evidence" value="ECO:0007669"/>
    <property type="project" value="UniProtKB-KW"/>
</dbReference>
<dbReference type="PANTHER" id="PTHR43806:SF11">
    <property type="entry name" value="CEREVISIN-RELATED"/>
    <property type="match status" value="1"/>
</dbReference>
<feature type="signal peptide" evidence="6">
    <location>
        <begin position="1"/>
        <end position="24"/>
    </location>
</feature>
<dbReference type="Proteomes" id="UP000035760">
    <property type="component" value="Unassembled WGS sequence"/>
</dbReference>
<evidence type="ECO:0000256" key="5">
    <source>
        <dbReference type="PROSITE-ProRule" id="PRU01240"/>
    </source>
</evidence>
<dbReference type="GO" id="GO:0004252">
    <property type="term" value="F:serine-type endopeptidase activity"/>
    <property type="evidence" value="ECO:0007669"/>
    <property type="project" value="UniProtKB-UniRule"/>
</dbReference>
<dbReference type="OrthoDB" id="9790784at2"/>
<feature type="chain" id="PRO_5004880341" evidence="6">
    <location>
        <begin position="25"/>
        <end position="422"/>
    </location>
</feature>
<gene>
    <name evidence="8" type="ORF">BN873_770049</name>
</gene>
<evidence type="ECO:0000256" key="4">
    <source>
        <dbReference type="ARBA" id="ARBA00022825"/>
    </source>
</evidence>
<dbReference type="InterPro" id="IPR036852">
    <property type="entry name" value="Peptidase_S8/S53_dom_sf"/>
</dbReference>
<reference evidence="8" key="1">
    <citation type="submission" date="2013-07" db="EMBL/GenBank/DDBJ databases">
        <authorList>
            <person name="McIlroy S."/>
        </authorList>
    </citation>
    <scope>NUCLEOTIDE SEQUENCE [LARGE SCALE GENOMIC DNA]</scope>
    <source>
        <strain evidence="8">Run_A_D11</strain>
    </source>
</reference>
<dbReference type="PANTHER" id="PTHR43806">
    <property type="entry name" value="PEPTIDASE S8"/>
    <property type="match status" value="1"/>
</dbReference>
<dbReference type="PROSITE" id="PS51257">
    <property type="entry name" value="PROKAR_LIPOPROTEIN"/>
    <property type="match status" value="1"/>
</dbReference>
<feature type="active site" description="Charge relay system" evidence="5">
    <location>
        <position position="199"/>
    </location>
</feature>
<dbReference type="AlphaFoldDB" id="W6M7R4"/>
<dbReference type="PROSITE" id="PS00137">
    <property type="entry name" value="SUBTILASE_HIS"/>
    <property type="match status" value="1"/>
</dbReference>
<dbReference type="InterPro" id="IPR015500">
    <property type="entry name" value="Peptidase_S8_subtilisin-rel"/>
</dbReference>
<dbReference type="InterPro" id="IPR000209">
    <property type="entry name" value="Peptidase_S8/S53_dom"/>
</dbReference>
<evidence type="ECO:0000256" key="2">
    <source>
        <dbReference type="ARBA" id="ARBA00022670"/>
    </source>
</evidence>
<keyword evidence="3 5" id="KW-0378">Hydrolase</keyword>
<feature type="active site" description="Charge relay system" evidence="5">
    <location>
        <position position="166"/>
    </location>
</feature>
<keyword evidence="4 5" id="KW-0720">Serine protease</keyword>
<dbReference type="PROSITE" id="PS51892">
    <property type="entry name" value="SUBTILASE"/>
    <property type="match status" value="1"/>
</dbReference>
<evidence type="ECO:0000256" key="6">
    <source>
        <dbReference type="SAM" id="SignalP"/>
    </source>
</evidence>
<evidence type="ECO:0000313" key="8">
    <source>
        <dbReference type="EMBL" id="CDI04016.1"/>
    </source>
</evidence>
<dbReference type="EC" id="3.4.21.62" evidence="8"/>
<dbReference type="EMBL" id="CBTJ020000088">
    <property type="protein sequence ID" value="CDI04016.1"/>
    <property type="molecule type" value="Genomic_DNA"/>
</dbReference>
<comment type="caution">
    <text evidence="8">The sequence shown here is derived from an EMBL/GenBank/DDBJ whole genome shotgun (WGS) entry which is preliminary data.</text>
</comment>
<dbReference type="RefSeq" id="WP_048675549.1">
    <property type="nucleotide sequence ID" value="NZ_CBTJ020000088.1"/>
</dbReference>
<evidence type="ECO:0000256" key="1">
    <source>
        <dbReference type="ARBA" id="ARBA00011073"/>
    </source>
</evidence>
<dbReference type="SUPFAM" id="SSF52743">
    <property type="entry name" value="Subtilisin-like"/>
    <property type="match status" value="1"/>
</dbReference>
<feature type="domain" description="Peptidase S8/S53" evidence="7">
    <location>
        <begin position="157"/>
        <end position="390"/>
    </location>
</feature>